<reference evidence="3 4" key="1">
    <citation type="submission" date="2020-08" db="EMBL/GenBank/DDBJ databases">
        <title>Genome sequence of Rhizobiales bacterium strain IZ6.</title>
        <authorList>
            <person name="Nakai R."/>
            <person name="Naganuma T."/>
        </authorList>
    </citation>
    <scope>NUCLEOTIDE SEQUENCE [LARGE SCALE GENOMIC DNA]</scope>
    <source>
        <strain evidence="3 4">IZ6</strain>
    </source>
</reference>
<accession>A0A6S6QRG5</accession>
<evidence type="ECO:0000256" key="1">
    <source>
        <dbReference type="SAM" id="MobiDB-lite"/>
    </source>
</evidence>
<evidence type="ECO:0000313" key="3">
    <source>
        <dbReference type="EMBL" id="BCJ90547.1"/>
    </source>
</evidence>
<evidence type="ECO:0000256" key="2">
    <source>
        <dbReference type="SAM" id="SignalP"/>
    </source>
</evidence>
<protein>
    <submittedName>
        <fullName evidence="3">Uncharacterized protein</fullName>
    </submittedName>
</protein>
<dbReference type="KEGG" id="tso:IZ6_12820"/>
<organism evidence="3 4">
    <name type="scientific">Terrihabitans soli</name>
    <dbReference type="NCBI Taxonomy" id="708113"/>
    <lineage>
        <taxon>Bacteria</taxon>
        <taxon>Pseudomonadati</taxon>
        <taxon>Pseudomonadota</taxon>
        <taxon>Alphaproteobacteria</taxon>
        <taxon>Hyphomicrobiales</taxon>
        <taxon>Terrihabitans</taxon>
    </lineage>
</organism>
<feature type="signal peptide" evidence="2">
    <location>
        <begin position="1"/>
        <end position="21"/>
    </location>
</feature>
<evidence type="ECO:0000313" key="4">
    <source>
        <dbReference type="Proteomes" id="UP000515317"/>
    </source>
</evidence>
<name>A0A6S6QRG5_9HYPH</name>
<keyword evidence="2" id="KW-0732">Signal</keyword>
<keyword evidence="4" id="KW-1185">Reference proteome</keyword>
<dbReference type="AlphaFoldDB" id="A0A6S6QRG5"/>
<proteinExistence type="predicted"/>
<dbReference type="EMBL" id="AP023361">
    <property type="protein sequence ID" value="BCJ90547.1"/>
    <property type="molecule type" value="Genomic_DNA"/>
</dbReference>
<feature type="compositionally biased region" description="Basic and acidic residues" evidence="1">
    <location>
        <begin position="48"/>
        <end position="69"/>
    </location>
</feature>
<feature type="region of interest" description="Disordered" evidence="1">
    <location>
        <begin position="45"/>
        <end position="69"/>
    </location>
</feature>
<sequence length="69" mass="7788">MTRIMMLATIAVLFATGTTQAGDGKDHIDRRDGVSTLDRAQVLYEGRASAEDKPQNEEFTFDPRREDDR</sequence>
<dbReference type="RefSeq" id="WP_222877171.1">
    <property type="nucleotide sequence ID" value="NZ_AP023361.1"/>
</dbReference>
<dbReference type="Proteomes" id="UP000515317">
    <property type="component" value="Chromosome"/>
</dbReference>
<feature type="chain" id="PRO_5027894784" evidence="2">
    <location>
        <begin position="22"/>
        <end position="69"/>
    </location>
</feature>
<gene>
    <name evidence="3" type="ORF">IZ6_12820</name>
</gene>